<dbReference type="AlphaFoldDB" id="A0A444WD55"/>
<name>A0A444WD55_9FLAO</name>
<dbReference type="SUPFAM" id="SSF54637">
    <property type="entry name" value="Thioesterase/thiol ester dehydrase-isomerase"/>
    <property type="match status" value="1"/>
</dbReference>
<dbReference type="Proteomes" id="UP000289775">
    <property type="component" value="Unassembled WGS sequence"/>
</dbReference>
<dbReference type="RefSeq" id="WP_129750419.1">
    <property type="nucleotide sequence ID" value="NZ_JUIW01000004.1"/>
</dbReference>
<accession>A0A444WD55</accession>
<proteinExistence type="predicted"/>
<dbReference type="Gene3D" id="3.10.129.10">
    <property type="entry name" value="Hotdog Thioesterase"/>
    <property type="match status" value="1"/>
</dbReference>
<gene>
    <name evidence="1" type="ORF">NU09_1265</name>
</gene>
<sequence>MANTIEIQKYLPHRTPMLMVDLIVSMDHENVKTIFTIAEDNIFVENGQFVEAGLVENAAQTCSAIVGSSYFVNEEGEDIPGVRVIGFISSIKSVKIYALPKVGTEITTTAVLQSSFDMGTYTTCTMQCTTYNGETLLLEGDINLFIQQR</sequence>
<keyword evidence="2" id="KW-1185">Reference proteome</keyword>
<dbReference type="OrthoDB" id="826697at2"/>
<evidence type="ECO:0000313" key="1">
    <source>
        <dbReference type="EMBL" id="RYJ43757.1"/>
    </source>
</evidence>
<protein>
    <submittedName>
        <fullName evidence="1">Putative acyl carrier protein involved in flexirubin-type pigment biosynthesis DarC2</fullName>
    </submittedName>
</protein>
<reference evidence="1 2" key="1">
    <citation type="submission" date="2014-12" db="EMBL/GenBank/DDBJ databases">
        <title>Genome sequence of Flavobacterium beibuense RSKm HC5.</title>
        <authorList>
            <person name="Kim J.F."/>
            <person name="Song J.Y."/>
            <person name="Kwak M.-J."/>
            <person name="Lee S.-W."/>
        </authorList>
    </citation>
    <scope>NUCLEOTIDE SEQUENCE [LARGE SCALE GENOMIC DNA]</scope>
    <source>
        <strain evidence="1 2">RSKm HC5</strain>
    </source>
</reference>
<dbReference type="Pfam" id="PF22817">
    <property type="entry name" value="ApeP-like"/>
    <property type="match status" value="1"/>
</dbReference>
<dbReference type="InterPro" id="IPR016776">
    <property type="entry name" value="ApeP-like_dehydratase"/>
</dbReference>
<comment type="caution">
    <text evidence="1">The sequence shown here is derived from an EMBL/GenBank/DDBJ whole genome shotgun (WGS) entry which is preliminary data.</text>
</comment>
<evidence type="ECO:0000313" key="2">
    <source>
        <dbReference type="Proteomes" id="UP000289775"/>
    </source>
</evidence>
<dbReference type="EMBL" id="JUIW01000004">
    <property type="protein sequence ID" value="RYJ43757.1"/>
    <property type="molecule type" value="Genomic_DNA"/>
</dbReference>
<organism evidence="1 2">
    <name type="scientific">Flavobacterium beibuense</name>
    <dbReference type="NCBI Taxonomy" id="657326"/>
    <lineage>
        <taxon>Bacteria</taxon>
        <taxon>Pseudomonadati</taxon>
        <taxon>Bacteroidota</taxon>
        <taxon>Flavobacteriia</taxon>
        <taxon>Flavobacteriales</taxon>
        <taxon>Flavobacteriaceae</taxon>
        <taxon>Flavobacterium</taxon>
    </lineage>
</organism>
<dbReference type="InterPro" id="IPR029069">
    <property type="entry name" value="HotDog_dom_sf"/>
</dbReference>